<evidence type="ECO:0000313" key="1">
    <source>
        <dbReference type="EMBL" id="KRL86539.1"/>
    </source>
</evidence>
<keyword evidence="2" id="KW-1185">Reference proteome</keyword>
<dbReference type="Pfam" id="PF10078">
    <property type="entry name" value="DUF2316"/>
    <property type="match status" value="1"/>
</dbReference>
<dbReference type="Proteomes" id="UP000051922">
    <property type="component" value="Unassembled WGS sequence"/>
</dbReference>
<protein>
    <recommendedName>
        <fullName evidence="3">DUF2316 domain-containing protein</fullName>
    </recommendedName>
</protein>
<evidence type="ECO:0000313" key="2">
    <source>
        <dbReference type="Proteomes" id="UP000051922"/>
    </source>
</evidence>
<organism evidence="1 2">
    <name type="scientific">Lacticaseibacillus pantheris DSM 15945 = JCM 12539 = NBRC 106106</name>
    <dbReference type="NCBI Taxonomy" id="1423783"/>
    <lineage>
        <taxon>Bacteria</taxon>
        <taxon>Bacillati</taxon>
        <taxon>Bacillota</taxon>
        <taxon>Bacilli</taxon>
        <taxon>Lactobacillales</taxon>
        <taxon>Lactobacillaceae</taxon>
        <taxon>Lacticaseibacillus</taxon>
    </lineage>
</organism>
<dbReference type="OrthoDB" id="3233189at2"/>
<dbReference type="RefSeq" id="WP_054648758.1">
    <property type="nucleotide sequence ID" value="NZ_AZFJ01000044.1"/>
</dbReference>
<comment type="caution">
    <text evidence="1">The sequence shown here is derived from an EMBL/GenBank/DDBJ whole genome shotgun (WGS) entry which is preliminary data.</text>
</comment>
<name>A0A0R1U9M7_9LACO</name>
<reference evidence="1 2" key="1">
    <citation type="journal article" date="2015" name="Genome Announc.">
        <title>Expanding the biotechnology potential of lactobacilli through comparative genomics of 213 strains and associated genera.</title>
        <authorList>
            <person name="Sun Z."/>
            <person name="Harris H.M."/>
            <person name="McCann A."/>
            <person name="Guo C."/>
            <person name="Argimon S."/>
            <person name="Zhang W."/>
            <person name="Yang X."/>
            <person name="Jeffery I.B."/>
            <person name="Cooney J.C."/>
            <person name="Kagawa T.F."/>
            <person name="Liu W."/>
            <person name="Song Y."/>
            <person name="Salvetti E."/>
            <person name="Wrobel A."/>
            <person name="Rasinkangas P."/>
            <person name="Parkhill J."/>
            <person name="Rea M.C."/>
            <person name="O'Sullivan O."/>
            <person name="Ritari J."/>
            <person name="Douillard F.P."/>
            <person name="Paul Ross R."/>
            <person name="Yang R."/>
            <person name="Briner A.E."/>
            <person name="Felis G.E."/>
            <person name="de Vos W.M."/>
            <person name="Barrangou R."/>
            <person name="Klaenhammer T.R."/>
            <person name="Caufield P.W."/>
            <person name="Cui Y."/>
            <person name="Zhang H."/>
            <person name="O'Toole P.W."/>
        </authorList>
    </citation>
    <scope>NUCLEOTIDE SEQUENCE [LARGE SCALE GENOMIC DNA]</scope>
    <source>
        <strain evidence="1 2">DSM 15945</strain>
    </source>
</reference>
<gene>
    <name evidence="1" type="ORF">FC50_GL000788</name>
</gene>
<proteinExistence type="predicted"/>
<evidence type="ECO:0008006" key="3">
    <source>
        <dbReference type="Google" id="ProtNLM"/>
    </source>
</evidence>
<accession>A0A0R1U9M7</accession>
<dbReference type="STRING" id="1423783.FC50_GL000788"/>
<dbReference type="EMBL" id="AZFJ01000044">
    <property type="protein sequence ID" value="KRL86539.1"/>
    <property type="molecule type" value="Genomic_DNA"/>
</dbReference>
<sequence>MSLTQQQVEDTKREFAANFELTGKTPAAVAADLHITTTKLERLMTLQQQSLNDPWILRNYLLQAVTAAGETPIPFTALSGDWHRHWFLDADAIDRGHMTAGDY</sequence>
<dbReference type="PATRIC" id="fig|1423783.4.peg.816"/>
<dbReference type="InterPro" id="IPR018757">
    <property type="entry name" value="DUF2316"/>
</dbReference>
<dbReference type="AlphaFoldDB" id="A0A0R1U9M7"/>